<dbReference type="OrthoDB" id="6526775at2759"/>
<dbReference type="EMBL" id="OC930252">
    <property type="protein sequence ID" value="CAD7658631.1"/>
    <property type="molecule type" value="Genomic_DNA"/>
</dbReference>
<dbReference type="AlphaFoldDB" id="A0A7R9MEC2"/>
<gene>
    <name evidence="1" type="ORF">ONB1V03_LOCUS15252</name>
    <name evidence="2" type="ORF">ONB1V03_LOCUS15253</name>
</gene>
<accession>A0A7R9MEC2</accession>
<evidence type="ECO:0000313" key="3">
    <source>
        <dbReference type="Proteomes" id="UP000728032"/>
    </source>
</evidence>
<protein>
    <submittedName>
        <fullName evidence="1">Uncharacterized protein</fullName>
    </submittedName>
</protein>
<dbReference type="EMBL" id="CAJPVJ010015427">
    <property type="protein sequence ID" value="CAG2175817.1"/>
    <property type="molecule type" value="Genomic_DNA"/>
</dbReference>
<name>A0A7R9MEC2_9ACAR</name>
<dbReference type="EMBL" id="OC930252">
    <property type="protein sequence ID" value="CAD7658632.1"/>
    <property type="molecule type" value="Genomic_DNA"/>
</dbReference>
<evidence type="ECO:0000313" key="1">
    <source>
        <dbReference type="EMBL" id="CAD7658631.1"/>
    </source>
</evidence>
<evidence type="ECO:0000313" key="2">
    <source>
        <dbReference type="EMBL" id="CAD7658632.1"/>
    </source>
</evidence>
<dbReference type="Proteomes" id="UP000728032">
    <property type="component" value="Unassembled WGS sequence"/>
</dbReference>
<sequence>MTNEKTGPNRAQNKAHAIHTKIKLMTMIERMAEKRVGFSCWKLFTINYFRCYEIISLLSVLFLKIIELSRNKG</sequence>
<keyword evidence="3" id="KW-1185">Reference proteome</keyword>
<organism evidence="1">
    <name type="scientific">Oppiella nova</name>
    <dbReference type="NCBI Taxonomy" id="334625"/>
    <lineage>
        <taxon>Eukaryota</taxon>
        <taxon>Metazoa</taxon>
        <taxon>Ecdysozoa</taxon>
        <taxon>Arthropoda</taxon>
        <taxon>Chelicerata</taxon>
        <taxon>Arachnida</taxon>
        <taxon>Acari</taxon>
        <taxon>Acariformes</taxon>
        <taxon>Sarcoptiformes</taxon>
        <taxon>Oribatida</taxon>
        <taxon>Brachypylina</taxon>
        <taxon>Oppioidea</taxon>
        <taxon>Oppiidae</taxon>
        <taxon>Oppiella</taxon>
    </lineage>
</organism>
<dbReference type="EMBL" id="CAJPVJ010015427">
    <property type="protein sequence ID" value="CAG2175818.1"/>
    <property type="molecule type" value="Genomic_DNA"/>
</dbReference>
<reference evidence="1" key="1">
    <citation type="submission" date="2020-11" db="EMBL/GenBank/DDBJ databases">
        <authorList>
            <person name="Tran Van P."/>
        </authorList>
    </citation>
    <scope>NUCLEOTIDE SEQUENCE</scope>
</reference>
<proteinExistence type="predicted"/>